<proteinExistence type="predicted"/>
<sequence>MPQEKPYLRETGSAQELTSTYYFYREEEHVQITQAPKPKPRRRWRRQKEASLLPEDPNGYIIHTPYVSFHQPPQTLRRGGSKTAPPICLIHNYGLWRRWKVQFGDRIADAIDPRGVVGWGCRTNPDNSVEDDCALKGYRVRSWRLWAESGKRYHKEVNAKRKEGVYSEDDLFPHQPVQADEAISLNWTRPFSRRTRWYQFQYGGVELCWKGTRSLPEGRKWARRLMPIHHLKLTAKSPGDGGSEVVLAQFFCSFDWSEYGDLVILDEEVSRVFQCDVLSDDVDLYEKKGGVLDRIHEVIIATSWCMVLGEFRKRKATIELLIEIACAWS</sequence>
<dbReference type="EMBL" id="ML735328">
    <property type="protein sequence ID" value="KAE8385699.1"/>
    <property type="molecule type" value="Genomic_DNA"/>
</dbReference>
<gene>
    <name evidence="1" type="ORF">BDV23DRAFT_14653</name>
</gene>
<name>A0A5N7BVC6_PETAA</name>
<accession>A0A5N7BVC6</accession>
<dbReference type="Proteomes" id="UP000326877">
    <property type="component" value="Unassembled WGS sequence"/>
</dbReference>
<evidence type="ECO:0000313" key="1">
    <source>
        <dbReference type="EMBL" id="KAE8385699.1"/>
    </source>
</evidence>
<organism evidence="1">
    <name type="scientific">Petromyces alliaceus</name>
    <name type="common">Aspergillus alliaceus</name>
    <dbReference type="NCBI Taxonomy" id="209559"/>
    <lineage>
        <taxon>Eukaryota</taxon>
        <taxon>Fungi</taxon>
        <taxon>Dikarya</taxon>
        <taxon>Ascomycota</taxon>
        <taxon>Pezizomycotina</taxon>
        <taxon>Eurotiomycetes</taxon>
        <taxon>Eurotiomycetidae</taxon>
        <taxon>Eurotiales</taxon>
        <taxon>Aspergillaceae</taxon>
        <taxon>Aspergillus</taxon>
        <taxon>Aspergillus subgen. Circumdati</taxon>
    </lineage>
</organism>
<protein>
    <submittedName>
        <fullName evidence="1">Uncharacterized protein</fullName>
    </submittedName>
</protein>
<reference evidence="1" key="1">
    <citation type="submission" date="2019-04" db="EMBL/GenBank/DDBJ databases">
        <title>Friends and foes A comparative genomics studyof 23 Aspergillus species from section Flavi.</title>
        <authorList>
            <consortium name="DOE Joint Genome Institute"/>
            <person name="Kjaerbolling I."/>
            <person name="Vesth T."/>
            <person name="Frisvad J.C."/>
            <person name="Nybo J.L."/>
            <person name="Theobald S."/>
            <person name="Kildgaard S."/>
            <person name="Isbrandt T."/>
            <person name="Kuo A."/>
            <person name="Sato A."/>
            <person name="Lyhne E.K."/>
            <person name="Kogle M.E."/>
            <person name="Wiebenga A."/>
            <person name="Kun R.S."/>
            <person name="Lubbers R.J."/>
            <person name="Makela M.R."/>
            <person name="Barry K."/>
            <person name="Chovatia M."/>
            <person name="Clum A."/>
            <person name="Daum C."/>
            <person name="Haridas S."/>
            <person name="He G."/>
            <person name="LaButti K."/>
            <person name="Lipzen A."/>
            <person name="Mondo S."/>
            <person name="Riley R."/>
            <person name="Salamov A."/>
            <person name="Simmons B.A."/>
            <person name="Magnuson J.K."/>
            <person name="Henrissat B."/>
            <person name="Mortensen U.H."/>
            <person name="Larsen T.O."/>
            <person name="Devries R.P."/>
            <person name="Grigoriev I.V."/>
            <person name="Machida M."/>
            <person name="Baker S.E."/>
            <person name="Andersen M.R."/>
        </authorList>
    </citation>
    <scope>NUCLEOTIDE SEQUENCE [LARGE SCALE GENOMIC DNA]</scope>
    <source>
        <strain evidence="1">IBT 14317</strain>
    </source>
</reference>
<dbReference type="OrthoDB" id="3924768at2759"/>
<dbReference type="AlphaFoldDB" id="A0A5N7BVC6"/>